<proteinExistence type="predicted"/>
<dbReference type="AlphaFoldDB" id="A0A9N7MVC2"/>
<gene>
    <name evidence="1" type="ORF">SHERM_15334</name>
</gene>
<sequence>NKKSFKVVCKSDEDQPCPWKARVTHCTRVHELWEVTKWTERNSCMQELDKNDHRNVTATMISNLVMTKIQKKPDYSVTLIQEDVKKCWKVDVSYKKAWQGRKKAIDRLYGTWEENFAQLP</sequence>
<dbReference type="PANTHER" id="PTHR31973">
    <property type="entry name" value="POLYPROTEIN, PUTATIVE-RELATED"/>
    <property type="match status" value="1"/>
</dbReference>
<dbReference type="EMBL" id="CACSLK010012531">
    <property type="protein sequence ID" value="CAA0815302.1"/>
    <property type="molecule type" value="Genomic_DNA"/>
</dbReference>
<protein>
    <submittedName>
        <fullName evidence="1">Uncharacterized protein</fullName>
    </submittedName>
</protein>
<comment type="caution">
    <text evidence="1">The sequence shown here is derived from an EMBL/GenBank/DDBJ whole genome shotgun (WGS) entry which is preliminary data.</text>
</comment>
<evidence type="ECO:0000313" key="2">
    <source>
        <dbReference type="Proteomes" id="UP001153555"/>
    </source>
</evidence>
<dbReference type="OrthoDB" id="1752101at2759"/>
<dbReference type="Proteomes" id="UP001153555">
    <property type="component" value="Unassembled WGS sequence"/>
</dbReference>
<accession>A0A9N7MVC2</accession>
<keyword evidence="2" id="KW-1185">Reference proteome</keyword>
<organism evidence="1 2">
    <name type="scientific">Striga hermonthica</name>
    <name type="common">Purple witchweed</name>
    <name type="synonym">Buchnera hermonthica</name>
    <dbReference type="NCBI Taxonomy" id="68872"/>
    <lineage>
        <taxon>Eukaryota</taxon>
        <taxon>Viridiplantae</taxon>
        <taxon>Streptophyta</taxon>
        <taxon>Embryophyta</taxon>
        <taxon>Tracheophyta</taxon>
        <taxon>Spermatophyta</taxon>
        <taxon>Magnoliopsida</taxon>
        <taxon>eudicotyledons</taxon>
        <taxon>Gunneridae</taxon>
        <taxon>Pentapetalae</taxon>
        <taxon>asterids</taxon>
        <taxon>lamiids</taxon>
        <taxon>Lamiales</taxon>
        <taxon>Orobanchaceae</taxon>
        <taxon>Buchnereae</taxon>
        <taxon>Striga</taxon>
    </lineage>
</organism>
<evidence type="ECO:0000313" key="1">
    <source>
        <dbReference type="EMBL" id="CAA0815302.1"/>
    </source>
</evidence>
<name>A0A9N7MVC2_STRHE</name>
<dbReference type="PANTHER" id="PTHR31973:SF195">
    <property type="entry name" value="MUDR FAMILY TRANSPOSASE"/>
    <property type="match status" value="1"/>
</dbReference>
<reference evidence="1" key="1">
    <citation type="submission" date="2019-12" db="EMBL/GenBank/DDBJ databases">
        <authorList>
            <person name="Scholes J."/>
        </authorList>
    </citation>
    <scope>NUCLEOTIDE SEQUENCE</scope>
</reference>
<feature type="non-terminal residue" evidence="1">
    <location>
        <position position="120"/>
    </location>
</feature>
<feature type="non-terminal residue" evidence="1">
    <location>
        <position position="1"/>
    </location>
</feature>